<comment type="caution">
    <text evidence="4">The sequence shown here is derived from an EMBL/GenBank/DDBJ whole genome shotgun (WGS) entry which is preliminary data.</text>
</comment>
<feature type="compositionally biased region" description="Polar residues" evidence="1">
    <location>
        <begin position="185"/>
        <end position="213"/>
    </location>
</feature>
<keyword evidence="5" id="KW-1185">Reference proteome</keyword>
<evidence type="ECO:0000256" key="1">
    <source>
        <dbReference type="SAM" id="MobiDB-lite"/>
    </source>
</evidence>
<accession>A0ABR9V0Z8</accession>
<name>A0ABR9V0Z8_9CHRO</name>
<reference evidence="4 5" key="1">
    <citation type="submission" date="2020-10" db="EMBL/GenBank/DDBJ databases">
        <authorList>
            <person name="Castelo-Branco R."/>
            <person name="Eusebio N."/>
            <person name="Adriana R."/>
            <person name="Vieira A."/>
            <person name="Brugerolle De Fraissinette N."/>
            <person name="Rezende De Castro R."/>
            <person name="Schneider M.P."/>
            <person name="Vasconcelos V."/>
            <person name="Leao P.N."/>
        </authorList>
    </citation>
    <scope>NUCLEOTIDE SEQUENCE [LARGE SCALE GENOMIC DNA]</scope>
    <source>
        <strain evidence="4 5">LEGE 03274</strain>
    </source>
</reference>
<feature type="transmembrane region" description="Helical" evidence="2">
    <location>
        <begin position="35"/>
        <end position="54"/>
    </location>
</feature>
<feature type="region of interest" description="Disordered" evidence="1">
    <location>
        <begin position="165"/>
        <end position="213"/>
    </location>
</feature>
<dbReference type="EMBL" id="JADEWC010000003">
    <property type="protein sequence ID" value="MBE9221527.1"/>
    <property type="molecule type" value="Genomic_DNA"/>
</dbReference>
<dbReference type="Pfam" id="PF23981">
    <property type="entry name" value="DUF7305"/>
    <property type="match status" value="1"/>
</dbReference>
<keyword evidence="2" id="KW-1133">Transmembrane helix</keyword>
<evidence type="ECO:0000256" key="2">
    <source>
        <dbReference type="SAM" id="Phobius"/>
    </source>
</evidence>
<dbReference type="RefSeq" id="WP_193799718.1">
    <property type="nucleotide sequence ID" value="NZ_JADEWC010000003.1"/>
</dbReference>
<dbReference type="Proteomes" id="UP000654604">
    <property type="component" value="Unassembled WGS sequence"/>
</dbReference>
<evidence type="ECO:0000313" key="5">
    <source>
        <dbReference type="Proteomes" id="UP000654604"/>
    </source>
</evidence>
<sequence length="559" mass="59332">MSHKNKTSKQDSFGANFKFNLLSVLQNSSQKGSTLAVGVGLGALMIAGTTMAIATSSQNKTNVVAQEQTAQAVAQAEAGIATVQAMLVENPTLALFSKEDWEDLATGQTTIDQLNQRLAERFASDSNTAKNIGRYNLIVSDVSIWDLDTNGNSVMAKLPNSFLIAGPPAGKGNNKNKEEPSNNNTQQPSESSTTGASCTPLGQNNTDSENSIPQLTEDDLSTITALISVPNSESEEGIESEQSNEKQFELISYQFDDSEETGTLTVEGKSKDSKARIQVKFAVIPPEPGQVNLGGFPSSELPDAPGLWAQNFSVSGGGNQTINSDILDSSDCVNGVPWTKPPSGAFKHNGDHVEFNKLFPPLPLALNNQDKFDIPDSLDTITSGKCTLNPTGSSSYEYTGGCGSSISVDVSGNKTVTIYSDVAVPTIQATGMNDNPGRVIVYSNDGLNFGGSSTLSNADQWKHIQYYVASGDVLTRGNLTSSGFIFAPKSEFRINGGGNGTHTGPIWAETINVRGGGNSTMNPSLVAENFEYLELFKTDPTSVRIGSIQGYERVEASNN</sequence>
<organism evidence="4 5">
    <name type="scientific">Cyanobacterium stanieri LEGE 03274</name>
    <dbReference type="NCBI Taxonomy" id="1828756"/>
    <lineage>
        <taxon>Bacteria</taxon>
        <taxon>Bacillati</taxon>
        <taxon>Cyanobacteriota</taxon>
        <taxon>Cyanophyceae</taxon>
        <taxon>Oscillatoriophycideae</taxon>
        <taxon>Chroococcales</taxon>
        <taxon>Geminocystaceae</taxon>
        <taxon>Cyanobacterium</taxon>
    </lineage>
</organism>
<dbReference type="InterPro" id="IPR055729">
    <property type="entry name" value="DUF7305"/>
</dbReference>
<keyword evidence="2" id="KW-0472">Membrane</keyword>
<keyword evidence="2" id="KW-0812">Transmembrane</keyword>
<gene>
    <name evidence="4" type="ORF">IQ215_02340</name>
</gene>
<feature type="domain" description="DUF7305" evidence="3">
    <location>
        <begin position="405"/>
        <end position="525"/>
    </location>
</feature>
<evidence type="ECO:0000259" key="3">
    <source>
        <dbReference type="Pfam" id="PF23981"/>
    </source>
</evidence>
<proteinExistence type="predicted"/>
<protein>
    <recommendedName>
        <fullName evidence="3">DUF7305 domain-containing protein</fullName>
    </recommendedName>
</protein>
<evidence type="ECO:0000313" key="4">
    <source>
        <dbReference type="EMBL" id="MBE9221527.1"/>
    </source>
</evidence>